<reference evidence="2 3" key="1">
    <citation type="journal article" date="2018" name="Nat. Biotechnol.">
        <title>A standardized bacterial taxonomy based on genome phylogeny substantially revises the tree of life.</title>
        <authorList>
            <person name="Parks D.H."/>
            <person name="Chuvochina M."/>
            <person name="Waite D.W."/>
            <person name="Rinke C."/>
            <person name="Skarshewski A."/>
            <person name="Chaumeil P.A."/>
            <person name="Hugenholtz P."/>
        </authorList>
    </citation>
    <scope>NUCLEOTIDE SEQUENCE [LARGE SCALE GENOMIC DNA]</scope>
    <source>
        <strain evidence="2">UBA9375</strain>
    </source>
</reference>
<evidence type="ECO:0000313" key="3">
    <source>
        <dbReference type="Proteomes" id="UP000263642"/>
    </source>
</evidence>
<dbReference type="Proteomes" id="UP000263642">
    <property type="component" value="Unassembled WGS sequence"/>
</dbReference>
<dbReference type="PANTHER" id="PTHR41294:SF1">
    <property type="entry name" value="CADMIUM-INDUCED PROTEIN CADI"/>
    <property type="match status" value="1"/>
</dbReference>
<dbReference type="InterPro" id="IPR049789">
    <property type="entry name" value="ArsI/CadI-like"/>
</dbReference>
<evidence type="ECO:0000259" key="1">
    <source>
        <dbReference type="PROSITE" id="PS51819"/>
    </source>
</evidence>
<organism evidence="2 3">
    <name type="scientific">Gimesia maris</name>
    <dbReference type="NCBI Taxonomy" id="122"/>
    <lineage>
        <taxon>Bacteria</taxon>
        <taxon>Pseudomonadati</taxon>
        <taxon>Planctomycetota</taxon>
        <taxon>Planctomycetia</taxon>
        <taxon>Planctomycetales</taxon>
        <taxon>Planctomycetaceae</taxon>
        <taxon>Gimesia</taxon>
    </lineage>
</organism>
<accession>A0A3D3R8S2</accession>
<dbReference type="InterPro" id="IPR037523">
    <property type="entry name" value="VOC_core"/>
</dbReference>
<gene>
    <name evidence="2" type="ORF">DIT97_13580</name>
</gene>
<protein>
    <submittedName>
        <fullName evidence="2">Glyoxalase/bleomycin resistance/dioxygenase family protein</fullName>
    </submittedName>
</protein>
<dbReference type="PANTHER" id="PTHR41294">
    <property type="entry name" value="CADMIUM-INDUCED PROTEIN CADI"/>
    <property type="match status" value="1"/>
</dbReference>
<dbReference type="GO" id="GO:0046686">
    <property type="term" value="P:response to cadmium ion"/>
    <property type="evidence" value="ECO:0007669"/>
    <property type="project" value="TreeGrafter"/>
</dbReference>
<dbReference type="Pfam" id="PF00903">
    <property type="entry name" value="Glyoxalase"/>
    <property type="match status" value="1"/>
</dbReference>
<dbReference type="GO" id="GO:0051213">
    <property type="term" value="F:dioxygenase activity"/>
    <property type="evidence" value="ECO:0007669"/>
    <property type="project" value="UniProtKB-KW"/>
</dbReference>
<dbReference type="Gene3D" id="3.10.180.10">
    <property type="entry name" value="2,3-Dihydroxybiphenyl 1,2-Dioxygenase, domain 1"/>
    <property type="match status" value="1"/>
</dbReference>
<dbReference type="PROSITE" id="PS51819">
    <property type="entry name" value="VOC"/>
    <property type="match status" value="1"/>
</dbReference>
<sequence length="165" mass="18238">MNQKSAAEFPGQFRVHIALTVSNLEQSKQFYNILLGVTPSKERPRYAKYEPQDPSVNLTLNETEDAVQLEGGSAHFGIQVKSVEEVHAAIERFKAANIQTVTEEATTCCYAVQDKVWAIDPDGHKWEVFVVLEADAKDELYAQSGCCGPEMVTLKDCNSSQSNPA</sequence>
<dbReference type="InterPro" id="IPR052393">
    <property type="entry name" value="Cadmium-induced_rsp"/>
</dbReference>
<dbReference type="AlphaFoldDB" id="A0A3D3R8S2"/>
<dbReference type="NCBIfam" id="NF041414">
    <property type="entry name" value="ArsI_CadI_VOC"/>
    <property type="match status" value="1"/>
</dbReference>
<comment type="caution">
    <text evidence="2">The sequence shown here is derived from an EMBL/GenBank/DDBJ whole genome shotgun (WGS) entry which is preliminary data.</text>
</comment>
<dbReference type="InterPro" id="IPR029068">
    <property type="entry name" value="Glyas_Bleomycin-R_OHBP_Dase"/>
</dbReference>
<dbReference type="EMBL" id="DQAY01000078">
    <property type="protein sequence ID" value="HCO24020.1"/>
    <property type="molecule type" value="Genomic_DNA"/>
</dbReference>
<name>A0A3D3R8S2_9PLAN</name>
<evidence type="ECO:0000313" key="2">
    <source>
        <dbReference type="EMBL" id="HCO24020.1"/>
    </source>
</evidence>
<proteinExistence type="predicted"/>
<dbReference type="InterPro" id="IPR004360">
    <property type="entry name" value="Glyas_Fos-R_dOase_dom"/>
</dbReference>
<feature type="domain" description="VOC" evidence="1">
    <location>
        <begin position="13"/>
        <end position="131"/>
    </location>
</feature>
<dbReference type="SUPFAM" id="SSF54593">
    <property type="entry name" value="Glyoxalase/Bleomycin resistance protein/Dihydroxybiphenyl dioxygenase"/>
    <property type="match status" value="1"/>
</dbReference>
<keyword evidence="2" id="KW-0223">Dioxygenase</keyword>
<keyword evidence="2" id="KW-0560">Oxidoreductase</keyword>